<evidence type="ECO:0000313" key="4">
    <source>
        <dbReference type="Proteomes" id="UP000215224"/>
    </source>
</evidence>
<keyword evidence="4" id="KW-1185">Reference proteome</keyword>
<protein>
    <recommendedName>
        <fullName evidence="2">Inner membrane protein YgaP-like transmembrane domain-containing protein</fullName>
    </recommendedName>
</protein>
<dbReference type="STRING" id="1314751.GCA_001591425_02786"/>
<dbReference type="KEGG" id="bcoh:BC6307_00170"/>
<feature type="domain" description="Inner membrane protein YgaP-like transmembrane" evidence="2">
    <location>
        <begin position="4"/>
        <end position="63"/>
    </location>
</feature>
<feature type="transmembrane region" description="Helical" evidence="1">
    <location>
        <begin position="6"/>
        <end position="26"/>
    </location>
</feature>
<accession>A0A223KK73</accession>
<evidence type="ECO:0000256" key="1">
    <source>
        <dbReference type="SAM" id="Phobius"/>
    </source>
</evidence>
<sequence length="99" mass="11440">MVLRPNIGIINALIRITCGFTVLAWVTSKLVKRPFRDSYLVVAFLAAMKIGEGILRYCPLTALYDRYQDDYDYEYDYEDDDFDVAVDYDTDEGEAYNPS</sequence>
<evidence type="ECO:0000259" key="2">
    <source>
        <dbReference type="Pfam" id="PF11127"/>
    </source>
</evidence>
<dbReference type="EMBL" id="CP018866">
    <property type="protein sequence ID" value="AST89796.1"/>
    <property type="molecule type" value="Genomic_DNA"/>
</dbReference>
<dbReference type="RefSeq" id="WP_084380487.1">
    <property type="nucleotide sequence ID" value="NZ_CP018866.1"/>
</dbReference>
<reference evidence="3 4" key="1">
    <citation type="submission" date="2016-12" db="EMBL/GenBank/DDBJ databases">
        <title>The whole genome sequencing and assembly of Bacillus cohnii DSM 6307T strain.</title>
        <authorList>
            <person name="Lee Y.-J."/>
            <person name="Yi H."/>
            <person name="Bahn Y.-S."/>
            <person name="Kim J.F."/>
            <person name="Lee D.-W."/>
        </authorList>
    </citation>
    <scope>NUCLEOTIDE SEQUENCE [LARGE SCALE GENOMIC DNA]</scope>
    <source>
        <strain evidence="3 4">DSM 6307</strain>
    </source>
</reference>
<gene>
    <name evidence="3" type="ORF">BC6307_00170</name>
</gene>
<dbReference type="Pfam" id="PF11127">
    <property type="entry name" value="YgaP-like_TM"/>
    <property type="match status" value="1"/>
</dbReference>
<keyword evidence="1" id="KW-0472">Membrane</keyword>
<keyword evidence="1" id="KW-0812">Transmembrane</keyword>
<organism evidence="3 4">
    <name type="scientific">Sutcliffiella cohnii</name>
    <dbReference type="NCBI Taxonomy" id="33932"/>
    <lineage>
        <taxon>Bacteria</taxon>
        <taxon>Bacillati</taxon>
        <taxon>Bacillota</taxon>
        <taxon>Bacilli</taxon>
        <taxon>Bacillales</taxon>
        <taxon>Bacillaceae</taxon>
        <taxon>Sutcliffiella</taxon>
    </lineage>
</organism>
<evidence type="ECO:0000313" key="3">
    <source>
        <dbReference type="EMBL" id="AST89796.1"/>
    </source>
</evidence>
<dbReference type="Proteomes" id="UP000215224">
    <property type="component" value="Chromosome"/>
</dbReference>
<dbReference type="InterPro" id="IPR021309">
    <property type="entry name" value="YgaP-like_TM"/>
</dbReference>
<keyword evidence="1" id="KW-1133">Transmembrane helix</keyword>
<dbReference type="AlphaFoldDB" id="A0A223KK73"/>
<proteinExistence type="predicted"/>
<name>A0A223KK73_9BACI</name>